<evidence type="ECO:0000256" key="7">
    <source>
        <dbReference type="ARBA" id="ARBA00022692"/>
    </source>
</evidence>
<dbReference type="InterPro" id="IPR029151">
    <property type="entry name" value="Sensor-like_sf"/>
</dbReference>
<keyword evidence="6" id="KW-0808">Transferase</keyword>
<dbReference type="SMART" id="SM00388">
    <property type="entry name" value="HisKA"/>
    <property type="match status" value="1"/>
</dbReference>
<dbReference type="SUPFAM" id="SSF103190">
    <property type="entry name" value="Sensory domain-like"/>
    <property type="match status" value="1"/>
</dbReference>
<evidence type="ECO:0000259" key="13">
    <source>
        <dbReference type="PROSITE" id="PS50885"/>
    </source>
</evidence>
<dbReference type="InterPro" id="IPR050736">
    <property type="entry name" value="Sensor_HK_Regulatory"/>
</dbReference>
<dbReference type="PRINTS" id="PR00344">
    <property type="entry name" value="BCTRLSENSOR"/>
</dbReference>
<dbReference type="Gene3D" id="6.10.340.10">
    <property type="match status" value="1"/>
</dbReference>
<evidence type="ECO:0000313" key="14">
    <source>
        <dbReference type="EMBL" id="OGD38559.1"/>
    </source>
</evidence>
<keyword evidence="11" id="KW-0472">Membrane</keyword>
<dbReference type="SUPFAM" id="SSF158472">
    <property type="entry name" value="HAMP domain-like"/>
    <property type="match status" value="1"/>
</dbReference>
<evidence type="ECO:0000256" key="3">
    <source>
        <dbReference type="ARBA" id="ARBA00012438"/>
    </source>
</evidence>
<dbReference type="CDD" id="cd06225">
    <property type="entry name" value="HAMP"/>
    <property type="match status" value="1"/>
</dbReference>
<dbReference type="SUPFAM" id="SSF47384">
    <property type="entry name" value="Homodimeric domain of signal transducing histidine kinase"/>
    <property type="match status" value="1"/>
</dbReference>
<dbReference type="InterPro" id="IPR003661">
    <property type="entry name" value="HisK_dim/P_dom"/>
</dbReference>
<keyword evidence="9 11" id="KW-1133">Transmembrane helix</keyword>
<dbReference type="AlphaFoldDB" id="A0A1F5C6R9"/>
<dbReference type="Proteomes" id="UP000177947">
    <property type="component" value="Unassembled WGS sequence"/>
</dbReference>
<evidence type="ECO:0000256" key="6">
    <source>
        <dbReference type="ARBA" id="ARBA00022679"/>
    </source>
</evidence>
<keyword evidence="4" id="KW-1003">Cell membrane</keyword>
<dbReference type="PROSITE" id="PS50109">
    <property type="entry name" value="HIS_KIN"/>
    <property type="match status" value="1"/>
</dbReference>
<evidence type="ECO:0000256" key="9">
    <source>
        <dbReference type="ARBA" id="ARBA00022989"/>
    </source>
</evidence>
<keyword evidence="8" id="KW-0418">Kinase</keyword>
<comment type="caution">
    <text evidence="14">The sequence shown here is derived from an EMBL/GenBank/DDBJ whole genome shotgun (WGS) entry which is preliminary data.</text>
</comment>
<dbReference type="PANTHER" id="PTHR43711:SF1">
    <property type="entry name" value="HISTIDINE KINASE 1"/>
    <property type="match status" value="1"/>
</dbReference>
<dbReference type="Pfam" id="PF00512">
    <property type="entry name" value="HisKA"/>
    <property type="match status" value="1"/>
</dbReference>
<evidence type="ECO:0000259" key="12">
    <source>
        <dbReference type="PROSITE" id="PS50109"/>
    </source>
</evidence>
<name>A0A1F5C6R9_9BACT</name>
<dbReference type="InterPro" id="IPR003660">
    <property type="entry name" value="HAMP_dom"/>
</dbReference>
<dbReference type="InterPro" id="IPR036890">
    <property type="entry name" value="HATPase_C_sf"/>
</dbReference>
<dbReference type="InterPro" id="IPR005467">
    <property type="entry name" value="His_kinase_dom"/>
</dbReference>
<dbReference type="SUPFAM" id="SSF55874">
    <property type="entry name" value="ATPase domain of HSP90 chaperone/DNA topoisomerase II/histidine kinase"/>
    <property type="match status" value="1"/>
</dbReference>
<dbReference type="Pfam" id="PF02518">
    <property type="entry name" value="HATPase_c"/>
    <property type="match status" value="1"/>
</dbReference>
<evidence type="ECO:0000313" key="15">
    <source>
        <dbReference type="Proteomes" id="UP000177947"/>
    </source>
</evidence>
<dbReference type="GO" id="GO:0000155">
    <property type="term" value="F:phosphorelay sensor kinase activity"/>
    <property type="evidence" value="ECO:0007669"/>
    <property type="project" value="InterPro"/>
</dbReference>
<evidence type="ECO:0000256" key="4">
    <source>
        <dbReference type="ARBA" id="ARBA00022475"/>
    </source>
</evidence>
<dbReference type="SMART" id="SM00304">
    <property type="entry name" value="HAMP"/>
    <property type="match status" value="1"/>
</dbReference>
<dbReference type="InterPro" id="IPR036097">
    <property type="entry name" value="HisK_dim/P_sf"/>
</dbReference>
<evidence type="ECO:0000256" key="8">
    <source>
        <dbReference type="ARBA" id="ARBA00022777"/>
    </source>
</evidence>
<evidence type="ECO:0000256" key="10">
    <source>
        <dbReference type="ARBA" id="ARBA00023012"/>
    </source>
</evidence>
<feature type="domain" description="Histidine kinase" evidence="12">
    <location>
        <begin position="393"/>
        <end position="612"/>
    </location>
</feature>
<organism evidence="14 15">
    <name type="scientific">Candidatus Azambacteria bacterium RIFCSPLOWO2_01_FULL_37_9</name>
    <dbReference type="NCBI Taxonomy" id="1797297"/>
    <lineage>
        <taxon>Bacteria</taxon>
        <taxon>Candidatus Azamiibacteriota</taxon>
    </lineage>
</organism>
<dbReference type="FunFam" id="3.30.565.10:FF:000006">
    <property type="entry name" value="Sensor histidine kinase WalK"/>
    <property type="match status" value="1"/>
</dbReference>
<keyword evidence="7 11" id="KW-0812">Transmembrane</keyword>
<dbReference type="Pfam" id="PF00672">
    <property type="entry name" value="HAMP"/>
    <property type="match status" value="1"/>
</dbReference>
<accession>A0A1F5C6R9</accession>
<dbReference type="EMBL" id="MEYQ01000040">
    <property type="protein sequence ID" value="OGD38559.1"/>
    <property type="molecule type" value="Genomic_DNA"/>
</dbReference>
<keyword evidence="10" id="KW-0902">Two-component regulatory system</keyword>
<feature type="transmembrane region" description="Helical" evidence="11">
    <location>
        <begin position="312"/>
        <end position="331"/>
    </location>
</feature>
<comment type="subcellular location">
    <subcellularLocation>
        <location evidence="2">Cell membrane</location>
        <topology evidence="2">Multi-pass membrane protein</topology>
    </subcellularLocation>
</comment>
<reference evidence="14 15" key="1">
    <citation type="journal article" date="2016" name="Nat. Commun.">
        <title>Thousands of microbial genomes shed light on interconnected biogeochemical processes in an aquifer system.</title>
        <authorList>
            <person name="Anantharaman K."/>
            <person name="Brown C.T."/>
            <person name="Hug L.A."/>
            <person name="Sharon I."/>
            <person name="Castelle C.J."/>
            <person name="Probst A.J."/>
            <person name="Thomas B.C."/>
            <person name="Singh A."/>
            <person name="Wilkins M.J."/>
            <person name="Karaoz U."/>
            <person name="Brodie E.L."/>
            <person name="Williams K.H."/>
            <person name="Hubbard S.S."/>
            <person name="Banfield J.F."/>
        </authorList>
    </citation>
    <scope>NUCLEOTIDE SEQUENCE [LARGE SCALE GENOMIC DNA]</scope>
</reference>
<dbReference type="Gene3D" id="1.10.287.130">
    <property type="match status" value="1"/>
</dbReference>
<evidence type="ECO:0000256" key="1">
    <source>
        <dbReference type="ARBA" id="ARBA00000085"/>
    </source>
</evidence>
<protein>
    <recommendedName>
        <fullName evidence="3">histidine kinase</fullName>
        <ecNumber evidence="3">2.7.13.3</ecNumber>
    </recommendedName>
</protein>
<gene>
    <name evidence="14" type="ORF">A2907_00785</name>
</gene>
<dbReference type="PANTHER" id="PTHR43711">
    <property type="entry name" value="TWO-COMPONENT HISTIDINE KINASE"/>
    <property type="match status" value="1"/>
</dbReference>
<dbReference type="EC" id="2.7.13.3" evidence="3"/>
<comment type="catalytic activity">
    <reaction evidence="1">
        <text>ATP + protein L-histidine = ADP + protein N-phospho-L-histidine.</text>
        <dbReference type="EC" id="2.7.13.3"/>
    </reaction>
</comment>
<dbReference type="CDD" id="cd00075">
    <property type="entry name" value="HATPase"/>
    <property type="match status" value="1"/>
</dbReference>
<feature type="domain" description="HAMP" evidence="13">
    <location>
        <begin position="333"/>
        <end position="385"/>
    </location>
</feature>
<dbReference type="InterPro" id="IPR004358">
    <property type="entry name" value="Sig_transdc_His_kin-like_C"/>
</dbReference>
<dbReference type="Gene3D" id="3.30.565.10">
    <property type="entry name" value="Histidine kinase-like ATPase, C-terminal domain"/>
    <property type="match status" value="1"/>
</dbReference>
<proteinExistence type="predicted"/>
<evidence type="ECO:0000256" key="5">
    <source>
        <dbReference type="ARBA" id="ARBA00022553"/>
    </source>
</evidence>
<dbReference type="GO" id="GO:0005886">
    <property type="term" value="C:plasma membrane"/>
    <property type="evidence" value="ECO:0007669"/>
    <property type="project" value="UniProtKB-SubCell"/>
</dbReference>
<sequence length="612" mass="69771">MSLSNKINFILISTLVIVLTVVFWIITDIESKNLKQQIKDEAEIVTFMMRGDIEKMFIQIGKEQKSLQSVVDEFGSVSGIEYIKVFDPYGYYVAATQHNLIGERAEKDDMDILEGVIQSQQYVENRKEEKDFFYFEQFIPIKSDIDDKNSRVINVIEVEIRTKSKKPEDVRDAGRLSQMISIAVEQSARLVISTGEFNLQSLQAITDNMMRFGFFHDTFIFNYNLDVIAATAGDREEPNKDSEQYKQIRNDIISGKSASASYNRIHEGQEVEVNVMPIYLNPQNRSEIVGLVEVHNIVNAFQDRINDLRFRMALATIILIIVLAVVLVLFLRREIIVPIKEYSAVAQKVASGDLNQRIEKTSKDEIGRFGDVFNLMVSNLRELDKLKSEFISVAAHQLRTPLSAVKWAVKMVIDGDVGPVNEEQKNILDQGYKSNERMIALINDLLDVSRIEAGRFEYEFLESSLEDLIETSIQEFQQIVKHKSISLKYHKPEKPLPKVKMDSLKLKMVIENLVDNAVKYTAPGGQVEVLFKYYRSIIEVIVSDSGVGIPKDQLPQLFSKFFRAKNVIRMQTDGTGLGLFIAKKIVEEHGGIIWVESEEGRGTKMHFTLPIA</sequence>
<evidence type="ECO:0000256" key="11">
    <source>
        <dbReference type="SAM" id="Phobius"/>
    </source>
</evidence>
<keyword evidence="5" id="KW-0597">Phosphoprotein</keyword>
<dbReference type="InterPro" id="IPR003594">
    <property type="entry name" value="HATPase_dom"/>
</dbReference>
<dbReference type="PROSITE" id="PS50885">
    <property type="entry name" value="HAMP"/>
    <property type="match status" value="1"/>
</dbReference>
<feature type="transmembrane region" description="Helical" evidence="11">
    <location>
        <begin position="7"/>
        <end position="26"/>
    </location>
</feature>
<evidence type="ECO:0000256" key="2">
    <source>
        <dbReference type="ARBA" id="ARBA00004651"/>
    </source>
</evidence>
<dbReference type="CDD" id="cd00082">
    <property type="entry name" value="HisKA"/>
    <property type="match status" value="1"/>
</dbReference>
<dbReference type="SMART" id="SM00387">
    <property type="entry name" value="HATPase_c"/>
    <property type="match status" value="1"/>
</dbReference>